<dbReference type="RefSeq" id="WP_187736914.1">
    <property type="nucleotide sequence ID" value="NZ_CP060790.1"/>
</dbReference>
<dbReference type="EMBL" id="CP060790">
    <property type="protein sequence ID" value="QNP59933.1"/>
    <property type="molecule type" value="Genomic_DNA"/>
</dbReference>
<name>A0A7H0HHB7_9BURK</name>
<dbReference type="Gene3D" id="2.180.10.10">
    <property type="entry name" value="RHS repeat-associated core"/>
    <property type="match status" value="1"/>
</dbReference>
<sequence>MAWQWLITGFGETPPTTWAEGYAQPGATGLQSYAEPVQFELRYPGQQWDAETNLAYNLHRYYDAQSGRYTQGDPIGLQGGWNRFGYVGGNPLSYVDPMGLQAYMCGAAGLPAWCDKPKNPPTVGVFGCVGLAYLSANVGDTRPSMSLEPTLGGGLEICSPTPPPKPPEKMCEKNNNSTCPPLGFLSQSAMVGYLLGHQSGAIVSFA</sequence>
<dbReference type="Proteomes" id="UP000516057">
    <property type="component" value="Chromosome"/>
</dbReference>
<protein>
    <submittedName>
        <fullName evidence="1">RHS repeat-associated core domain-containing protein</fullName>
    </submittedName>
</protein>
<reference evidence="1 2" key="1">
    <citation type="submission" date="2020-08" db="EMBL/GenBank/DDBJ databases">
        <title>Genome sequence of Acidovorax monticola KACC 19171T.</title>
        <authorList>
            <person name="Hyun D.-W."/>
            <person name="Bae J.-W."/>
        </authorList>
    </citation>
    <scope>NUCLEOTIDE SEQUENCE [LARGE SCALE GENOMIC DNA]</scope>
    <source>
        <strain evidence="1 2">KACC 19171</strain>
    </source>
</reference>
<accession>A0A7H0HHB7</accession>
<gene>
    <name evidence="1" type="ORF">H9L24_02930</name>
</gene>
<dbReference type="NCBIfam" id="TIGR03696">
    <property type="entry name" value="Rhs_assc_core"/>
    <property type="match status" value="1"/>
</dbReference>
<dbReference type="PANTHER" id="PTHR32305">
    <property type="match status" value="1"/>
</dbReference>
<dbReference type="InterPro" id="IPR022385">
    <property type="entry name" value="Rhs_assc_core"/>
</dbReference>
<dbReference type="PANTHER" id="PTHR32305:SF15">
    <property type="entry name" value="PROTEIN RHSA-RELATED"/>
    <property type="match status" value="1"/>
</dbReference>
<dbReference type="AlphaFoldDB" id="A0A7H0HHB7"/>
<dbReference type="KEGG" id="amon:H9L24_02930"/>
<organism evidence="1 2">
    <name type="scientific">Paenacidovorax monticola</name>
    <dbReference type="NCBI Taxonomy" id="1926868"/>
    <lineage>
        <taxon>Bacteria</taxon>
        <taxon>Pseudomonadati</taxon>
        <taxon>Pseudomonadota</taxon>
        <taxon>Betaproteobacteria</taxon>
        <taxon>Burkholderiales</taxon>
        <taxon>Comamonadaceae</taxon>
        <taxon>Paenacidovorax</taxon>
    </lineage>
</organism>
<keyword evidence="2" id="KW-1185">Reference proteome</keyword>
<evidence type="ECO:0000313" key="2">
    <source>
        <dbReference type="Proteomes" id="UP000516057"/>
    </source>
</evidence>
<dbReference type="InterPro" id="IPR050708">
    <property type="entry name" value="T6SS_VgrG/RHS"/>
</dbReference>
<evidence type="ECO:0000313" key="1">
    <source>
        <dbReference type="EMBL" id="QNP59933.1"/>
    </source>
</evidence>
<dbReference type="PRINTS" id="PR00394">
    <property type="entry name" value="RHSPROTEIN"/>
</dbReference>
<proteinExistence type="predicted"/>